<comment type="caution">
    <text evidence="2">The sequence shown here is derived from an EMBL/GenBank/DDBJ whole genome shotgun (WGS) entry which is preliminary data.</text>
</comment>
<evidence type="ECO:0000256" key="1">
    <source>
        <dbReference type="SAM" id="SignalP"/>
    </source>
</evidence>
<evidence type="ECO:0000313" key="3">
    <source>
        <dbReference type="Proteomes" id="UP000238762"/>
    </source>
</evidence>
<feature type="signal peptide" evidence="1">
    <location>
        <begin position="1"/>
        <end position="22"/>
    </location>
</feature>
<keyword evidence="1" id="KW-0732">Signal</keyword>
<reference evidence="2 3" key="1">
    <citation type="submission" date="2018-02" db="EMBL/GenBank/DDBJ databases">
        <authorList>
            <person name="Cohen D.B."/>
            <person name="Kent A.D."/>
        </authorList>
    </citation>
    <scope>NUCLEOTIDE SEQUENCE [LARGE SCALE GENOMIC DNA]</scope>
    <source>
        <strain evidence="2 3">CCAP 1448/3</strain>
    </source>
</reference>
<proteinExistence type="predicted"/>
<dbReference type="Proteomes" id="UP000238762">
    <property type="component" value="Unassembled WGS sequence"/>
</dbReference>
<reference evidence="2 3" key="2">
    <citation type="submission" date="2018-03" db="EMBL/GenBank/DDBJ databases">
        <title>The ancient ancestry and fast evolution of plastids.</title>
        <authorList>
            <person name="Moore K.R."/>
            <person name="Magnabosco C."/>
            <person name="Momper L."/>
            <person name="Gold D.A."/>
            <person name="Bosak T."/>
            <person name="Fournier G.P."/>
        </authorList>
    </citation>
    <scope>NUCLEOTIDE SEQUENCE [LARGE SCALE GENOMIC DNA]</scope>
    <source>
        <strain evidence="2 3">CCAP 1448/3</strain>
    </source>
</reference>
<protein>
    <submittedName>
        <fullName evidence="2">Uncharacterized protein</fullName>
    </submittedName>
</protein>
<accession>A0A2T1C7Z4</accession>
<organism evidence="2 3">
    <name type="scientific">Merismopedia glauca CCAP 1448/3</name>
    <dbReference type="NCBI Taxonomy" id="1296344"/>
    <lineage>
        <taxon>Bacteria</taxon>
        <taxon>Bacillati</taxon>
        <taxon>Cyanobacteriota</taxon>
        <taxon>Cyanophyceae</taxon>
        <taxon>Synechococcales</taxon>
        <taxon>Merismopediaceae</taxon>
        <taxon>Merismopedia</taxon>
    </lineage>
</organism>
<sequence>MRVNPIAMTLVVSLVGVQTAYAQNTDITSQAFMRAALAVMTFDYYATKCNKGGGFSPSQAAKVEAWSTANGVAQIRLRLLAFDRYPIQKQQLNQGLSVITQQVAAQRPNINSCAAAVSMSQLRDAQFATVSPEIITAVNNPPKTPKKVGQSPSQPNAAIVSQIHSFGWDSRTKVGIGGFLTIDVYPVVLFRNGDALTNVKGLSFTGGLSAHKRAKPSEWTRWRNQGGKLQLARKSGWKALAFQTTYQKLPNNFKLNGFFRSLSGTGTVAIGGNDTISAWKEYRFWPDGRVVRGQGAGGQVGDDASVAISNVASNQRGHYRVEGLTLYINYDDGSSEHRILIADPKDPKTAIWLDGVGYARR</sequence>
<evidence type="ECO:0000313" key="2">
    <source>
        <dbReference type="EMBL" id="PSB04380.1"/>
    </source>
</evidence>
<keyword evidence="3" id="KW-1185">Reference proteome</keyword>
<name>A0A2T1C7Z4_9CYAN</name>
<dbReference type="OrthoDB" id="572867at2"/>
<feature type="chain" id="PRO_5015548053" evidence="1">
    <location>
        <begin position="23"/>
        <end position="361"/>
    </location>
</feature>
<dbReference type="EMBL" id="PVWJ01000013">
    <property type="protein sequence ID" value="PSB04380.1"/>
    <property type="molecule type" value="Genomic_DNA"/>
</dbReference>
<dbReference type="RefSeq" id="WP_106287395.1">
    <property type="nucleotide sequence ID" value="NZ_CAWNTC010000192.1"/>
</dbReference>
<dbReference type="AlphaFoldDB" id="A0A2T1C7Z4"/>
<gene>
    <name evidence="2" type="ORF">C7B64_04180</name>
</gene>